<dbReference type="OrthoDB" id="28707at2157"/>
<dbReference type="RefSeq" id="WP_116420839.1">
    <property type="nucleotide sequence ID" value="NZ_JAOAJA010000041.1"/>
</dbReference>
<dbReference type="EMBL" id="NMUF01000105">
    <property type="protein sequence ID" value="RFA94183.1"/>
    <property type="molecule type" value="Genomic_DNA"/>
</dbReference>
<evidence type="ECO:0000313" key="1">
    <source>
        <dbReference type="EMBL" id="RFA94183.1"/>
    </source>
</evidence>
<name>A0A371QVL8_9CREN</name>
<comment type="caution">
    <text evidence="1">The sequence shown here is derived from an EMBL/GenBank/DDBJ whole genome shotgun (WGS) entry which is preliminary data.</text>
</comment>
<proteinExistence type="predicted"/>
<accession>A0A371QVL8</accession>
<dbReference type="AlphaFoldDB" id="A0A371QVL8"/>
<evidence type="ECO:0000313" key="2">
    <source>
        <dbReference type="EMBL" id="RFA96770.1"/>
    </source>
</evidence>
<evidence type="ECO:0000313" key="3">
    <source>
        <dbReference type="Proteomes" id="UP000256877"/>
    </source>
</evidence>
<protein>
    <submittedName>
        <fullName evidence="1">Uncharacterized protein</fullName>
    </submittedName>
</protein>
<reference evidence="3 4" key="1">
    <citation type="submission" date="2017-07" db="EMBL/GenBank/DDBJ databases">
        <title>Draft genome sequence of aerobic hyperthermophilic archaea, Pyrobaculum aerophilum YKB31 and YKB32.</title>
        <authorList>
            <person name="Mochizuki T."/>
            <person name="Berliner A.J."/>
            <person name="Yoshida-Takashima Y."/>
            <person name="Takaki Y."/>
            <person name="Nunoura T."/>
            <person name="Takai K."/>
        </authorList>
    </citation>
    <scope>NUCLEOTIDE SEQUENCE [LARGE SCALE GENOMIC DNA]</scope>
    <source>
        <strain evidence="2 4">YKB31</strain>
        <strain evidence="1 3">YKB32</strain>
    </source>
</reference>
<dbReference type="Proteomes" id="UP000256877">
    <property type="component" value="Unassembled WGS sequence"/>
</dbReference>
<gene>
    <name evidence="2" type="ORF">CGL51_04440</name>
    <name evidence="1" type="ORF">CGL52_14690</name>
</gene>
<sequence length="73" mass="8195">MDLYVVFPKDPPGEWLGIPGVRAVSAEELSSIEGKLVLVVGDCQLAERWRVACLTEEEAEEFLREFRAFPSGR</sequence>
<evidence type="ECO:0000313" key="4">
    <source>
        <dbReference type="Proteomes" id="UP000257123"/>
    </source>
</evidence>
<dbReference type="Proteomes" id="UP000257123">
    <property type="component" value="Unassembled WGS sequence"/>
</dbReference>
<dbReference type="EMBL" id="NMUE01000010">
    <property type="protein sequence ID" value="RFA96770.1"/>
    <property type="molecule type" value="Genomic_DNA"/>
</dbReference>
<organism evidence="1 3">
    <name type="scientific">Pyrobaculum aerophilum</name>
    <dbReference type="NCBI Taxonomy" id="13773"/>
    <lineage>
        <taxon>Archaea</taxon>
        <taxon>Thermoproteota</taxon>
        <taxon>Thermoprotei</taxon>
        <taxon>Thermoproteales</taxon>
        <taxon>Thermoproteaceae</taxon>
        <taxon>Pyrobaculum</taxon>
    </lineage>
</organism>